<comment type="caution">
    <text evidence="2">The sequence shown here is derived from an EMBL/GenBank/DDBJ whole genome shotgun (WGS) entry which is preliminary data.</text>
</comment>
<keyword evidence="1" id="KW-0812">Transmembrane</keyword>
<evidence type="ECO:0000313" key="2">
    <source>
        <dbReference type="EMBL" id="MCZ4222437.1"/>
    </source>
</evidence>
<dbReference type="SUPFAM" id="SSF52317">
    <property type="entry name" value="Class I glutamine amidotransferase-like"/>
    <property type="match status" value="1"/>
</dbReference>
<proteinExistence type="predicted"/>
<evidence type="ECO:0008006" key="4">
    <source>
        <dbReference type="Google" id="ProtNLM"/>
    </source>
</evidence>
<sequence length="595" mass="67548">MEFKYIAITLCLFLLAFLLYKEFSRASKARLIWRVLANVIAVACFVLLIIPITYNTHLKQSANEIILLTAGTNPDSVAKLKGTKYSFASAEIKGIKANSIPDLSYFLATHKDIRKINVYGYGLANEELKNLEGYGISFHPSEKPNGIISANWLPEIKTTEQLKVQGVYQNSNRKNVKLLFKGLGNSIDSIAVEAKSTKSFSFKNQPKQTGSAIYQLIALQGNDTLAKEPVPFLVAEQPQMKVLILASFPDFEYKFLKKWLYDNQYPLAFRSQISKNKYSSDFLNIDSLNLNRINTASLKKFDVLIIDEEALKAIGPDERQSIENAVNTGMGLFIRISNPKPATALSGKFSRFESPASKYKPLSLLLKDENYKFPRLPLEQTLFLKTARNDQPVIIDGSGKILVNSTIIGSGKILISSISSTFNWLLSGKTDDYAKYWSEILSKTARKKLEIQSVKTFPQFPSINEQTRFVVDLAEAGKVPLLKIDSIKLGPRQNIELPFEWDAVFWPTTHGWNNLSVNQSARSFYVYRNTDWQALRNQQKINLTHLFADKSKNQQRKTATTDLFYQEDVSLWWFFIGFLFASAFLWFESRILDAK</sequence>
<reference evidence="2" key="1">
    <citation type="submission" date="2022-12" db="EMBL/GenBank/DDBJ databases">
        <title>Genome sequence of SJ11.</title>
        <authorList>
            <person name="Woo H."/>
        </authorList>
    </citation>
    <scope>NUCLEOTIDE SEQUENCE</scope>
    <source>
        <strain evidence="2">SJ11</strain>
    </source>
</reference>
<feature type="transmembrane region" description="Helical" evidence="1">
    <location>
        <begin position="570"/>
        <end position="587"/>
    </location>
</feature>
<keyword evidence="1" id="KW-1133">Transmembrane helix</keyword>
<dbReference type="InterPro" id="IPR029062">
    <property type="entry name" value="Class_I_gatase-like"/>
</dbReference>
<evidence type="ECO:0000313" key="3">
    <source>
        <dbReference type="Proteomes" id="UP001144341"/>
    </source>
</evidence>
<feature type="transmembrane region" description="Helical" evidence="1">
    <location>
        <begin position="6"/>
        <end position="23"/>
    </location>
</feature>
<keyword evidence="1" id="KW-0472">Membrane</keyword>
<feature type="transmembrane region" description="Helical" evidence="1">
    <location>
        <begin position="35"/>
        <end position="54"/>
    </location>
</feature>
<name>A0ABT4KW21_9SPHI</name>
<keyword evidence="3" id="KW-1185">Reference proteome</keyword>
<dbReference type="RefSeq" id="WP_269414239.1">
    <property type="nucleotide sequence ID" value="NZ_JAPWGL010000001.1"/>
</dbReference>
<protein>
    <recommendedName>
        <fullName evidence="4">Aerotolerance regulator N-terminal domain-containing protein</fullName>
    </recommendedName>
</protein>
<gene>
    <name evidence="2" type="ORF">O0931_03920</name>
</gene>
<evidence type="ECO:0000256" key="1">
    <source>
        <dbReference type="SAM" id="Phobius"/>
    </source>
</evidence>
<organism evidence="2 3">
    <name type="scientific">Pedobacter rhodius</name>
    <dbReference type="NCBI Taxonomy" id="3004098"/>
    <lineage>
        <taxon>Bacteria</taxon>
        <taxon>Pseudomonadati</taxon>
        <taxon>Bacteroidota</taxon>
        <taxon>Sphingobacteriia</taxon>
        <taxon>Sphingobacteriales</taxon>
        <taxon>Sphingobacteriaceae</taxon>
        <taxon>Pedobacter</taxon>
    </lineage>
</organism>
<dbReference type="EMBL" id="JAPWGL010000001">
    <property type="protein sequence ID" value="MCZ4222437.1"/>
    <property type="molecule type" value="Genomic_DNA"/>
</dbReference>
<accession>A0ABT4KW21</accession>
<dbReference type="Proteomes" id="UP001144341">
    <property type="component" value="Unassembled WGS sequence"/>
</dbReference>